<accession>A0A1Y1NJF7</accession>
<evidence type="ECO:0000313" key="1">
    <source>
        <dbReference type="EMBL" id="JAV95837.1"/>
    </source>
</evidence>
<organism evidence="1">
    <name type="scientific">Photinus pyralis</name>
    <name type="common">Common eastern firefly</name>
    <name type="synonym">Lampyris pyralis</name>
    <dbReference type="NCBI Taxonomy" id="7054"/>
    <lineage>
        <taxon>Eukaryota</taxon>
        <taxon>Metazoa</taxon>
        <taxon>Ecdysozoa</taxon>
        <taxon>Arthropoda</taxon>
        <taxon>Hexapoda</taxon>
        <taxon>Insecta</taxon>
        <taxon>Pterygota</taxon>
        <taxon>Neoptera</taxon>
        <taxon>Endopterygota</taxon>
        <taxon>Coleoptera</taxon>
        <taxon>Polyphaga</taxon>
        <taxon>Elateriformia</taxon>
        <taxon>Elateroidea</taxon>
        <taxon>Lampyridae</taxon>
        <taxon>Lampyrinae</taxon>
        <taxon>Photinus</taxon>
    </lineage>
</organism>
<sequence>MVNTRSLNDVSTNVALTGEQLKDLIREAVAEKTAELYKIIDSLRKEVTVLKESNVDMIKLLSSKGSNITVGANKSKSEKITSKPANPNVLSYSETVASGVTRDKILQSPSAVRCDRKSRIDKSENINNTGDNKPKNLVIGKAEPSLNGPGFCAIQKRAWLYVGRVALGTENSKIKNYLTEKFPNSQFEVEQLPKRDDARSIAFKVGADIELIDELYKGENWPAGVFIKQFRFFRRQQHAQF</sequence>
<dbReference type="EMBL" id="GEZM01005987">
    <property type="protein sequence ID" value="JAV95837.1"/>
    <property type="molecule type" value="Transcribed_RNA"/>
</dbReference>
<proteinExistence type="predicted"/>
<reference evidence="1" key="1">
    <citation type="journal article" date="2016" name="Sci. Rep.">
        <title>Molecular characterization of firefly nuptial gifts: a multi-omics approach sheds light on postcopulatory sexual selection.</title>
        <authorList>
            <person name="Al-Wathiqui N."/>
            <person name="Fallon T.R."/>
            <person name="South A."/>
            <person name="Weng J.K."/>
            <person name="Lewis S.M."/>
        </authorList>
    </citation>
    <scope>NUCLEOTIDE SEQUENCE</scope>
</reference>
<protein>
    <submittedName>
        <fullName evidence="1">Uncharacterized protein</fullName>
    </submittedName>
</protein>
<name>A0A1Y1NJF7_PHOPY</name>
<dbReference type="AlphaFoldDB" id="A0A1Y1NJF7"/>